<dbReference type="AlphaFoldDB" id="A0A8J5XFE7"/>
<sequence length="652" mass="67519">MLVASTCCLLAGALGGGGQPSTARSELALVAARAPAITDPLGLLAPARVSRVPVPAPAFAAAGAHGRALREACAKPFQLVEAGERCTLPSEGHQLRTCKTPLRCVSGLCKRVREGDFCSNDAMCGGATTNLDLVCVESKCQHLLEAGEACSSPAQCFSRACSKDGKCTGLPEGRDCEYDAVPGKDLAYRNPCAEGLHCALKGTRPNGKQDAKCARHSELGDPCLGFVVPIIPDHAVELPDWFMAAYVSSVYSACAPGHVCEVRGSQTQDATGRGSLSYSGTCRLLLHARAGSECHSDMVCEPPYSCIDSVCAASPAECGARAFKPIDDTPELDEARQASLLSGCATNEACDCPEGIGECIALHDECTAEEQRLVRCMEQHGCAWIDAGESQCAEEHCRDEDVAFECCKYRGPKFEANIDWPAMEHVYGVDVRELCTHIVSGTVQGLPHGGARVVLELNGKDDQIVSADGAFAFSLKLNHLDAYNVSVSSQPHQLGRGKGCIVAHGEGVAIDDVHDVLVNCGDGRARGGGGGDAGGAIAAGILVPCFVLAACAGAAAVAVGRRNGGGAREGAAILARGVRDLPRAWSVPPVNLPTFGRGVRGDGAGAREYFAGSGNDYYDAGAHAADAIPQAVVIDAATGLPAPPVLRASVVS</sequence>
<gene>
    <name evidence="3" type="ORF">KFE25_001791</name>
</gene>
<feature type="signal peptide" evidence="2">
    <location>
        <begin position="1"/>
        <end position="15"/>
    </location>
</feature>
<keyword evidence="1" id="KW-0812">Transmembrane</keyword>
<evidence type="ECO:0000313" key="3">
    <source>
        <dbReference type="EMBL" id="KAG8463018.1"/>
    </source>
</evidence>
<dbReference type="OrthoDB" id="10561573at2759"/>
<accession>A0A8J5XFE7</accession>
<name>A0A8J5XFE7_DIALT</name>
<evidence type="ECO:0008006" key="5">
    <source>
        <dbReference type="Google" id="ProtNLM"/>
    </source>
</evidence>
<reference evidence="3" key="1">
    <citation type="submission" date="2021-05" db="EMBL/GenBank/DDBJ databases">
        <title>The genome of the haptophyte Pavlova lutheri (Diacronema luteri, Pavlovales) - a model for lipid biosynthesis in eukaryotic algae.</title>
        <authorList>
            <person name="Hulatt C.J."/>
            <person name="Posewitz M.C."/>
        </authorList>
    </citation>
    <scope>NUCLEOTIDE SEQUENCE</scope>
    <source>
        <strain evidence="3">NIVA-4/92</strain>
    </source>
</reference>
<protein>
    <recommendedName>
        <fullName evidence="5">Disintegrin domain-containing protein</fullName>
    </recommendedName>
</protein>
<feature type="chain" id="PRO_5035320811" description="Disintegrin domain-containing protein" evidence="2">
    <location>
        <begin position="16"/>
        <end position="652"/>
    </location>
</feature>
<evidence type="ECO:0000313" key="4">
    <source>
        <dbReference type="Proteomes" id="UP000751190"/>
    </source>
</evidence>
<keyword evidence="4" id="KW-1185">Reference proteome</keyword>
<evidence type="ECO:0000256" key="2">
    <source>
        <dbReference type="SAM" id="SignalP"/>
    </source>
</evidence>
<dbReference type="Proteomes" id="UP000751190">
    <property type="component" value="Unassembled WGS sequence"/>
</dbReference>
<feature type="transmembrane region" description="Helical" evidence="1">
    <location>
        <begin position="536"/>
        <end position="559"/>
    </location>
</feature>
<organism evidence="3 4">
    <name type="scientific">Diacronema lutheri</name>
    <name type="common">Unicellular marine alga</name>
    <name type="synonym">Monochrysis lutheri</name>
    <dbReference type="NCBI Taxonomy" id="2081491"/>
    <lineage>
        <taxon>Eukaryota</taxon>
        <taxon>Haptista</taxon>
        <taxon>Haptophyta</taxon>
        <taxon>Pavlovophyceae</taxon>
        <taxon>Pavlovales</taxon>
        <taxon>Pavlovaceae</taxon>
        <taxon>Diacronema</taxon>
    </lineage>
</organism>
<dbReference type="EMBL" id="JAGTXO010000018">
    <property type="protein sequence ID" value="KAG8463018.1"/>
    <property type="molecule type" value="Genomic_DNA"/>
</dbReference>
<proteinExistence type="predicted"/>
<keyword evidence="1" id="KW-1133">Transmembrane helix</keyword>
<evidence type="ECO:0000256" key="1">
    <source>
        <dbReference type="SAM" id="Phobius"/>
    </source>
</evidence>
<keyword evidence="2" id="KW-0732">Signal</keyword>
<keyword evidence="1" id="KW-0472">Membrane</keyword>
<comment type="caution">
    <text evidence="3">The sequence shown here is derived from an EMBL/GenBank/DDBJ whole genome shotgun (WGS) entry which is preliminary data.</text>
</comment>